<feature type="region of interest" description="Disordered" evidence="1">
    <location>
        <begin position="173"/>
        <end position="194"/>
    </location>
</feature>
<dbReference type="EMBL" id="JADNYJ010000010">
    <property type="protein sequence ID" value="KAF8909018.1"/>
    <property type="molecule type" value="Genomic_DNA"/>
</dbReference>
<feature type="compositionally biased region" description="Low complexity" evidence="1">
    <location>
        <begin position="92"/>
        <end position="101"/>
    </location>
</feature>
<accession>A0A9P5TSK8</accession>
<reference evidence="2" key="1">
    <citation type="submission" date="2020-11" db="EMBL/GenBank/DDBJ databases">
        <authorList>
            <consortium name="DOE Joint Genome Institute"/>
            <person name="Ahrendt S."/>
            <person name="Riley R."/>
            <person name="Andreopoulos W."/>
            <person name="LaButti K."/>
            <person name="Pangilinan J."/>
            <person name="Ruiz-duenas F.J."/>
            <person name="Barrasa J.M."/>
            <person name="Sanchez-Garcia M."/>
            <person name="Camarero S."/>
            <person name="Miyauchi S."/>
            <person name="Serrano A."/>
            <person name="Linde D."/>
            <person name="Babiker R."/>
            <person name="Drula E."/>
            <person name="Ayuso-Fernandez I."/>
            <person name="Pacheco R."/>
            <person name="Padilla G."/>
            <person name="Ferreira P."/>
            <person name="Barriuso J."/>
            <person name="Kellner H."/>
            <person name="Castanera R."/>
            <person name="Alfaro M."/>
            <person name="Ramirez L."/>
            <person name="Pisabarro A.G."/>
            <person name="Kuo A."/>
            <person name="Tritt A."/>
            <person name="Lipzen A."/>
            <person name="He G."/>
            <person name="Yan M."/>
            <person name="Ng V."/>
            <person name="Cullen D."/>
            <person name="Martin F."/>
            <person name="Rosso M.-N."/>
            <person name="Henrissat B."/>
            <person name="Hibbett D."/>
            <person name="Martinez A.T."/>
            <person name="Grigoriev I.V."/>
        </authorList>
    </citation>
    <scope>NUCLEOTIDE SEQUENCE</scope>
    <source>
        <strain evidence="2">AH 44721</strain>
    </source>
</reference>
<evidence type="ECO:0000313" key="3">
    <source>
        <dbReference type="Proteomes" id="UP000724874"/>
    </source>
</evidence>
<sequence>MPRLIFEKPQAESPERISRHLRSTPIEIPKRRRPVSPKHNSCGQNESPDMVFEMSPISPDFPASARGHSVSPNSDKDDEPFMYNAPSFRPYASQAQAQSQSKKCSQPLMHSSTTKVAAHLHTHHHTKTSPFCLRDDPITFNSSSNSLSSTLTPSTRKITGFVPLIEHQHLISDEPSKPIQTLPPPPRRPSFSSSPWILPGRGGSHEMDICYSQADPSAFEFRDHLLRRMESRESSRLKSLRSCV</sequence>
<comment type="caution">
    <text evidence="2">The sequence shown here is derived from an EMBL/GenBank/DDBJ whole genome shotgun (WGS) entry which is preliminary data.</text>
</comment>
<organism evidence="2 3">
    <name type="scientific">Gymnopilus junonius</name>
    <name type="common">Spectacular rustgill mushroom</name>
    <name type="synonym">Gymnopilus spectabilis subsp. junonius</name>
    <dbReference type="NCBI Taxonomy" id="109634"/>
    <lineage>
        <taxon>Eukaryota</taxon>
        <taxon>Fungi</taxon>
        <taxon>Dikarya</taxon>
        <taxon>Basidiomycota</taxon>
        <taxon>Agaricomycotina</taxon>
        <taxon>Agaricomycetes</taxon>
        <taxon>Agaricomycetidae</taxon>
        <taxon>Agaricales</taxon>
        <taxon>Agaricineae</taxon>
        <taxon>Hymenogastraceae</taxon>
        <taxon>Gymnopilus</taxon>
    </lineage>
</organism>
<evidence type="ECO:0000256" key="1">
    <source>
        <dbReference type="SAM" id="MobiDB-lite"/>
    </source>
</evidence>
<keyword evidence="3" id="KW-1185">Reference proteome</keyword>
<feature type="region of interest" description="Disordered" evidence="1">
    <location>
        <begin position="91"/>
        <end position="110"/>
    </location>
</feature>
<feature type="compositionally biased region" description="Basic and acidic residues" evidence="1">
    <location>
        <begin position="1"/>
        <end position="18"/>
    </location>
</feature>
<evidence type="ECO:0000313" key="2">
    <source>
        <dbReference type="EMBL" id="KAF8909018.1"/>
    </source>
</evidence>
<protein>
    <submittedName>
        <fullName evidence="2">Uncharacterized protein</fullName>
    </submittedName>
</protein>
<dbReference type="AlphaFoldDB" id="A0A9P5TSK8"/>
<proteinExistence type="predicted"/>
<feature type="compositionally biased region" description="Polar residues" evidence="1">
    <location>
        <begin position="38"/>
        <end position="47"/>
    </location>
</feature>
<dbReference type="OrthoDB" id="3030351at2759"/>
<name>A0A9P5TSK8_GYMJU</name>
<gene>
    <name evidence="2" type="ORF">CPB84DRAFT_1766689</name>
</gene>
<dbReference type="Proteomes" id="UP000724874">
    <property type="component" value="Unassembled WGS sequence"/>
</dbReference>
<feature type="region of interest" description="Disordered" evidence="1">
    <location>
        <begin position="1"/>
        <end position="86"/>
    </location>
</feature>